<dbReference type="EMBL" id="JAUSYA010000002">
    <property type="protein sequence ID" value="MDQ0689017.1"/>
    <property type="molecule type" value="Genomic_DNA"/>
</dbReference>
<protein>
    <recommendedName>
        <fullName evidence="3">PRL2-8</fullName>
    </recommendedName>
</protein>
<evidence type="ECO:0000313" key="2">
    <source>
        <dbReference type="Proteomes" id="UP001243364"/>
    </source>
</evidence>
<dbReference type="Proteomes" id="UP001243364">
    <property type="component" value="Unassembled WGS sequence"/>
</dbReference>
<comment type="caution">
    <text evidence="1">The sequence shown here is derived from an EMBL/GenBank/DDBJ whole genome shotgun (WGS) entry which is preliminary data.</text>
</comment>
<sequence>MPSKKALNPPVGQCRQCWLHAYDSREQHKHLAPREDCPACVSHMGGKCPDSMIVKG</sequence>
<evidence type="ECO:0008006" key="3">
    <source>
        <dbReference type="Google" id="ProtNLM"/>
    </source>
</evidence>
<organism evidence="1 2">
    <name type="scientific">Streptomyces achromogenes</name>
    <dbReference type="NCBI Taxonomy" id="67255"/>
    <lineage>
        <taxon>Bacteria</taxon>
        <taxon>Bacillati</taxon>
        <taxon>Actinomycetota</taxon>
        <taxon>Actinomycetes</taxon>
        <taxon>Kitasatosporales</taxon>
        <taxon>Streptomycetaceae</taxon>
        <taxon>Streptomyces</taxon>
    </lineage>
</organism>
<accession>A0ABU0QEB5</accession>
<dbReference type="RefSeq" id="WP_307050651.1">
    <property type="nucleotide sequence ID" value="NZ_JAUSYA010000002.1"/>
</dbReference>
<keyword evidence="2" id="KW-1185">Reference proteome</keyword>
<reference evidence="1 2" key="1">
    <citation type="submission" date="2023-07" db="EMBL/GenBank/DDBJ databases">
        <title>Comparative genomics of wheat-associated soil bacteria to identify genetic determinants of phenazine resistance.</title>
        <authorList>
            <person name="Mouncey N."/>
        </authorList>
    </citation>
    <scope>NUCLEOTIDE SEQUENCE [LARGE SCALE GENOMIC DNA]</scope>
    <source>
        <strain evidence="1 2">W4I19-2</strain>
    </source>
</reference>
<gene>
    <name evidence="1" type="ORF">QFZ56_008063</name>
</gene>
<name>A0ABU0QEB5_STRAH</name>
<proteinExistence type="predicted"/>
<evidence type="ECO:0000313" key="1">
    <source>
        <dbReference type="EMBL" id="MDQ0689017.1"/>
    </source>
</evidence>